<comment type="caution">
    <text evidence="5">The sequence shown here is derived from an EMBL/GenBank/DDBJ whole genome shotgun (WGS) entry which is preliminary data.</text>
</comment>
<proteinExistence type="predicted"/>
<dbReference type="PANTHER" id="PTHR43280:SF32">
    <property type="entry name" value="TRANSCRIPTIONAL REGULATORY PROTEIN"/>
    <property type="match status" value="1"/>
</dbReference>
<name>A0A939JW68_9BACT</name>
<accession>A0A939JW68</accession>
<dbReference type="GO" id="GO:0003700">
    <property type="term" value="F:DNA-binding transcription factor activity"/>
    <property type="evidence" value="ECO:0007669"/>
    <property type="project" value="InterPro"/>
</dbReference>
<keyword evidence="3" id="KW-0804">Transcription</keyword>
<dbReference type="Pfam" id="PF12833">
    <property type="entry name" value="HTH_18"/>
    <property type="match status" value="1"/>
</dbReference>
<dbReference type="InterPro" id="IPR037923">
    <property type="entry name" value="HTH-like"/>
</dbReference>
<evidence type="ECO:0000313" key="5">
    <source>
        <dbReference type="EMBL" id="MBO0929679.1"/>
    </source>
</evidence>
<dbReference type="InterPro" id="IPR018060">
    <property type="entry name" value="HTH_AraC"/>
</dbReference>
<dbReference type="InterPro" id="IPR009057">
    <property type="entry name" value="Homeodomain-like_sf"/>
</dbReference>
<dbReference type="PROSITE" id="PS01124">
    <property type="entry name" value="HTH_ARAC_FAMILY_2"/>
    <property type="match status" value="1"/>
</dbReference>
<evidence type="ECO:0000313" key="6">
    <source>
        <dbReference type="Proteomes" id="UP000664795"/>
    </source>
</evidence>
<dbReference type="SUPFAM" id="SSF46689">
    <property type="entry name" value="Homeodomain-like"/>
    <property type="match status" value="1"/>
</dbReference>
<dbReference type="EMBL" id="JAFMYU010000001">
    <property type="protein sequence ID" value="MBO0929679.1"/>
    <property type="molecule type" value="Genomic_DNA"/>
</dbReference>
<dbReference type="SMART" id="SM00342">
    <property type="entry name" value="HTH_ARAC"/>
    <property type="match status" value="1"/>
</dbReference>
<evidence type="ECO:0000256" key="2">
    <source>
        <dbReference type="ARBA" id="ARBA00023125"/>
    </source>
</evidence>
<organism evidence="5 6">
    <name type="scientific">Fibrella aquatilis</name>
    <dbReference type="NCBI Taxonomy" id="2817059"/>
    <lineage>
        <taxon>Bacteria</taxon>
        <taxon>Pseudomonadati</taxon>
        <taxon>Bacteroidota</taxon>
        <taxon>Cytophagia</taxon>
        <taxon>Cytophagales</taxon>
        <taxon>Spirosomataceae</taxon>
        <taxon>Fibrella</taxon>
    </lineage>
</organism>
<sequence length="291" mass="32726">MIPASSNLTYTDADLTPKGFNVYEMSGAVPNLLVSGRRDYYKIVLRTGDMTIFSGDQTIEVKDTYLFFANPHVPHSVVDRSNGEKRYACLFTEAFIAGRERTELLHSSPLFRVDASPVIPLTDEQAVFMTGLFRQMLLVHQGDYARGDDLLKTCLELLLHEALRLQPIQPGLPATNGAARITRLFLELLEGQFPIETSARPLQARTANDFAQRLSVHVNYLNRAVKEVTGKPTSVHIAERVAVEAKALLQHTDWSVADIAYSLGFDYPTYFNNFFKRLTGRIPKTFRKAKV</sequence>
<evidence type="ECO:0000256" key="1">
    <source>
        <dbReference type="ARBA" id="ARBA00023015"/>
    </source>
</evidence>
<evidence type="ECO:0000256" key="3">
    <source>
        <dbReference type="ARBA" id="ARBA00023163"/>
    </source>
</evidence>
<protein>
    <submittedName>
        <fullName evidence="5">Helix-turn-helix transcriptional regulator</fullName>
    </submittedName>
</protein>
<dbReference type="Gene3D" id="1.10.10.60">
    <property type="entry name" value="Homeodomain-like"/>
    <property type="match status" value="1"/>
</dbReference>
<dbReference type="PANTHER" id="PTHR43280">
    <property type="entry name" value="ARAC-FAMILY TRANSCRIPTIONAL REGULATOR"/>
    <property type="match status" value="1"/>
</dbReference>
<dbReference type="GO" id="GO:0043565">
    <property type="term" value="F:sequence-specific DNA binding"/>
    <property type="evidence" value="ECO:0007669"/>
    <property type="project" value="InterPro"/>
</dbReference>
<dbReference type="AlphaFoldDB" id="A0A939JW68"/>
<dbReference type="Proteomes" id="UP000664795">
    <property type="component" value="Unassembled WGS sequence"/>
</dbReference>
<keyword evidence="1" id="KW-0805">Transcription regulation</keyword>
<evidence type="ECO:0000259" key="4">
    <source>
        <dbReference type="PROSITE" id="PS01124"/>
    </source>
</evidence>
<keyword evidence="6" id="KW-1185">Reference proteome</keyword>
<keyword evidence="2" id="KW-0238">DNA-binding</keyword>
<feature type="domain" description="HTH araC/xylS-type" evidence="4">
    <location>
        <begin position="183"/>
        <end position="289"/>
    </location>
</feature>
<dbReference type="SUPFAM" id="SSF51215">
    <property type="entry name" value="Regulatory protein AraC"/>
    <property type="match status" value="1"/>
</dbReference>
<gene>
    <name evidence="5" type="ORF">J2I48_01670</name>
</gene>
<reference evidence="5 6" key="1">
    <citation type="submission" date="2021-03" db="EMBL/GenBank/DDBJ databases">
        <title>Fibrella sp. HMF5036 genome sequencing and assembly.</title>
        <authorList>
            <person name="Kang H."/>
            <person name="Kim H."/>
            <person name="Bae S."/>
            <person name="Joh K."/>
        </authorList>
    </citation>
    <scope>NUCLEOTIDE SEQUENCE [LARGE SCALE GENOMIC DNA]</scope>
    <source>
        <strain evidence="5 6">HMF5036</strain>
    </source>
</reference>